<keyword evidence="4" id="KW-0663">Pyridoxal phosphate</keyword>
<evidence type="ECO:0000256" key="2">
    <source>
        <dbReference type="ARBA" id="ARBA00009320"/>
    </source>
</evidence>
<dbReference type="GO" id="GO:0008652">
    <property type="term" value="P:amino acid biosynthetic process"/>
    <property type="evidence" value="ECO:0007669"/>
    <property type="project" value="UniProtKB-ARBA"/>
</dbReference>
<dbReference type="InterPro" id="IPR036038">
    <property type="entry name" value="Aminotransferase-like"/>
</dbReference>
<dbReference type="EC" id="4.1.3.38" evidence="5"/>
<organism evidence="5 6">
    <name type="scientific">Rossellomorea vietnamensis</name>
    <dbReference type="NCBI Taxonomy" id="218284"/>
    <lineage>
        <taxon>Bacteria</taxon>
        <taxon>Bacillati</taxon>
        <taxon>Bacillota</taxon>
        <taxon>Bacilli</taxon>
        <taxon>Bacillales</taxon>
        <taxon>Bacillaceae</taxon>
        <taxon>Rossellomorea</taxon>
    </lineage>
</organism>
<evidence type="ECO:0000313" key="5">
    <source>
        <dbReference type="EMBL" id="TYR72890.1"/>
    </source>
</evidence>
<comment type="subunit">
    <text evidence="3">Homodimer.</text>
</comment>
<comment type="similarity">
    <text evidence="2">Belongs to the class-IV pyridoxal-phosphate-dependent aminotransferase family.</text>
</comment>
<dbReference type="RefSeq" id="WP_148948614.1">
    <property type="nucleotide sequence ID" value="NZ_VTEH01000024.1"/>
</dbReference>
<comment type="caution">
    <text evidence="5">The sequence shown here is derived from an EMBL/GenBank/DDBJ whole genome shotgun (WGS) entry which is preliminary data.</text>
</comment>
<dbReference type="InterPro" id="IPR043131">
    <property type="entry name" value="BCAT-like_N"/>
</dbReference>
<reference evidence="5 6" key="1">
    <citation type="submission" date="2019-08" db="EMBL/GenBank/DDBJ databases">
        <title>Bacillus genomes from the desert of Cuatro Cienegas, Coahuila.</title>
        <authorList>
            <person name="Olmedo-Alvarez G."/>
        </authorList>
    </citation>
    <scope>NUCLEOTIDE SEQUENCE [LARGE SCALE GENOMIC DNA]</scope>
    <source>
        <strain evidence="5 6">CH40_1T</strain>
    </source>
</reference>
<name>A0A5D4K860_9BACI</name>
<evidence type="ECO:0000313" key="6">
    <source>
        <dbReference type="Proteomes" id="UP000323317"/>
    </source>
</evidence>
<gene>
    <name evidence="5" type="primary">pabC</name>
    <name evidence="5" type="ORF">FZC79_20745</name>
</gene>
<dbReference type="NCBIfam" id="NF005800">
    <property type="entry name" value="PRK07650.1"/>
    <property type="match status" value="1"/>
</dbReference>
<sequence length="288" mass="32431">MYLFLNGEILHKDEAKISPFDHGFLYGMGLFETMRTYSGHPFLLNDHLDRLQMGLNTFNIDLDLQKLDISGMIASLSEKNGLQDSYIRLNISAGEGEIGLRTTPYNQPNTLLLQKELPPLIPLKEKEAVLLELRRNTPETPVRLKSHHYFNNIAAKREVGDDPGQEGLFLTKEGHLAEGVTSNIFWVSAGKLYTPALETGVLNGITREYILKLAGTLGIPSEIGLYKPESLIESDEAFFTNSVQEIIPIHTFEGRTFPGKRGRITQQLYSHYERDTQVLFSKNELHGG</sequence>
<evidence type="ECO:0000256" key="1">
    <source>
        <dbReference type="ARBA" id="ARBA00001933"/>
    </source>
</evidence>
<dbReference type="GO" id="GO:0008696">
    <property type="term" value="F:4-amino-4-deoxychorismate lyase activity"/>
    <property type="evidence" value="ECO:0007669"/>
    <property type="project" value="UniProtKB-EC"/>
</dbReference>
<dbReference type="PANTHER" id="PTHR42743:SF11">
    <property type="entry name" value="AMINODEOXYCHORISMATE LYASE"/>
    <property type="match status" value="1"/>
</dbReference>
<dbReference type="FunFam" id="3.20.10.10:FF:000002">
    <property type="entry name" value="D-alanine aminotransferase"/>
    <property type="match status" value="1"/>
</dbReference>
<protein>
    <submittedName>
        <fullName evidence="5">Aminodeoxychorismate lyase</fullName>
        <ecNumber evidence="5">4.1.3.38</ecNumber>
    </submittedName>
</protein>
<evidence type="ECO:0000256" key="4">
    <source>
        <dbReference type="ARBA" id="ARBA00022898"/>
    </source>
</evidence>
<dbReference type="Proteomes" id="UP000323317">
    <property type="component" value="Unassembled WGS sequence"/>
</dbReference>
<keyword evidence="5" id="KW-0456">Lyase</keyword>
<dbReference type="Gene3D" id="3.20.10.10">
    <property type="entry name" value="D-amino Acid Aminotransferase, subunit A, domain 2"/>
    <property type="match status" value="1"/>
</dbReference>
<dbReference type="GO" id="GO:0046394">
    <property type="term" value="P:carboxylic acid biosynthetic process"/>
    <property type="evidence" value="ECO:0007669"/>
    <property type="project" value="UniProtKB-ARBA"/>
</dbReference>
<dbReference type="CDD" id="cd00449">
    <property type="entry name" value="PLPDE_IV"/>
    <property type="match status" value="1"/>
</dbReference>
<comment type="cofactor">
    <cofactor evidence="1">
        <name>pyridoxal 5'-phosphate</name>
        <dbReference type="ChEBI" id="CHEBI:597326"/>
    </cofactor>
</comment>
<dbReference type="AlphaFoldDB" id="A0A5D4K860"/>
<dbReference type="Pfam" id="PF01063">
    <property type="entry name" value="Aminotran_4"/>
    <property type="match status" value="1"/>
</dbReference>
<proteinExistence type="inferred from homology"/>
<dbReference type="SUPFAM" id="SSF56752">
    <property type="entry name" value="D-aminoacid aminotransferase-like PLP-dependent enzymes"/>
    <property type="match status" value="1"/>
</dbReference>
<evidence type="ECO:0000256" key="3">
    <source>
        <dbReference type="ARBA" id="ARBA00011738"/>
    </source>
</evidence>
<dbReference type="Gene3D" id="3.30.470.10">
    <property type="match status" value="1"/>
</dbReference>
<dbReference type="PANTHER" id="PTHR42743">
    <property type="entry name" value="AMINO-ACID AMINOTRANSFERASE"/>
    <property type="match status" value="1"/>
</dbReference>
<dbReference type="InterPro" id="IPR050571">
    <property type="entry name" value="Class-IV_PLP-Dep_Aminotrnsfr"/>
</dbReference>
<dbReference type="InterPro" id="IPR001544">
    <property type="entry name" value="Aminotrans_IV"/>
</dbReference>
<dbReference type="GO" id="GO:0005829">
    <property type="term" value="C:cytosol"/>
    <property type="evidence" value="ECO:0007669"/>
    <property type="project" value="TreeGrafter"/>
</dbReference>
<dbReference type="EMBL" id="VTEH01000024">
    <property type="protein sequence ID" value="TYR72890.1"/>
    <property type="molecule type" value="Genomic_DNA"/>
</dbReference>
<dbReference type="InterPro" id="IPR043132">
    <property type="entry name" value="BCAT-like_C"/>
</dbReference>
<accession>A0A5D4K860</accession>